<name>A0A7W9SU84_ARMRO</name>
<gene>
    <name evidence="1" type="ORF">HNQ39_004742</name>
</gene>
<dbReference type="EMBL" id="JACHGW010000005">
    <property type="protein sequence ID" value="MBB6052910.1"/>
    <property type="molecule type" value="Genomic_DNA"/>
</dbReference>
<reference evidence="1 2" key="1">
    <citation type="submission" date="2020-08" db="EMBL/GenBank/DDBJ databases">
        <title>Genomic Encyclopedia of Type Strains, Phase IV (KMG-IV): sequencing the most valuable type-strain genomes for metagenomic binning, comparative biology and taxonomic classification.</title>
        <authorList>
            <person name="Goeker M."/>
        </authorList>
    </citation>
    <scope>NUCLEOTIDE SEQUENCE [LARGE SCALE GENOMIC DNA]</scope>
    <source>
        <strain evidence="1 2">DSM 23562</strain>
    </source>
</reference>
<sequence length="163" mass="18491">MTEQQRKQDSTNEFRLHGGPHLPITIIVGGDDVNPDGGGLFTRHPFASKIKIKPSGKTKITLKMNFEKDIDPDLVQHKTLLFVTNIDNSNAKTIKSSYFDKSFKWEFNITKKEKRSIEATVDFDFSDINVSESRGYTFIFACESPQGQDHDDFQGAVTFQVIK</sequence>
<keyword evidence="2" id="KW-1185">Reference proteome</keyword>
<organism evidence="1 2">
    <name type="scientific">Armatimonas rosea</name>
    <dbReference type="NCBI Taxonomy" id="685828"/>
    <lineage>
        <taxon>Bacteria</taxon>
        <taxon>Bacillati</taxon>
        <taxon>Armatimonadota</taxon>
        <taxon>Armatimonadia</taxon>
        <taxon>Armatimonadales</taxon>
        <taxon>Armatimonadaceae</taxon>
        <taxon>Armatimonas</taxon>
    </lineage>
</organism>
<evidence type="ECO:0000313" key="1">
    <source>
        <dbReference type="EMBL" id="MBB6052910.1"/>
    </source>
</evidence>
<evidence type="ECO:0000313" key="2">
    <source>
        <dbReference type="Proteomes" id="UP000520814"/>
    </source>
</evidence>
<dbReference type="Proteomes" id="UP000520814">
    <property type="component" value="Unassembled WGS sequence"/>
</dbReference>
<dbReference type="RefSeq" id="WP_184202695.1">
    <property type="nucleotide sequence ID" value="NZ_JACHGW010000005.1"/>
</dbReference>
<proteinExistence type="predicted"/>
<accession>A0A7W9SU84</accession>
<protein>
    <submittedName>
        <fullName evidence="1">Uncharacterized protein</fullName>
    </submittedName>
</protein>
<dbReference type="AlphaFoldDB" id="A0A7W9SU84"/>
<comment type="caution">
    <text evidence="1">The sequence shown here is derived from an EMBL/GenBank/DDBJ whole genome shotgun (WGS) entry which is preliminary data.</text>
</comment>